<feature type="transmembrane region" description="Helical" evidence="1">
    <location>
        <begin position="9"/>
        <end position="31"/>
    </location>
</feature>
<dbReference type="EMBL" id="CP003537">
    <property type="protein sequence ID" value="AGH95461.1"/>
    <property type="molecule type" value="Genomic_DNA"/>
</dbReference>
<dbReference type="AlphaFoldDB" id="M4VBQ9"/>
<evidence type="ECO:0000259" key="2">
    <source>
        <dbReference type="SMART" id="SM00014"/>
    </source>
</evidence>
<reference evidence="3 4" key="1">
    <citation type="journal article" date="2013" name="ISME J.">
        <title>By their genes ye shall know them: genomic signatures of predatory bacteria.</title>
        <authorList>
            <person name="Pasternak Z."/>
            <person name="Pietrokovski S."/>
            <person name="Rotem O."/>
            <person name="Gophna U."/>
            <person name="Lurie-Weinberger M.N."/>
            <person name="Jurkevitch E."/>
        </authorList>
    </citation>
    <scope>NUCLEOTIDE SEQUENCE [LARGE SCALE GENOMIC DNA]</scope>
    <source>
        <strain evidence="3 4">JSS</strain>
    </source>
</reference>
<keyword evidence="1" id="KW-1133">Transmembrane helix</keyword>
<feature type="transmembrane region" description="Helical" evidence="1">
    <location>
        <begin position="60"/>
        <end position="78"/>
    </location>
</feature>
<feature type="transmembrane region" description="Helical" evidence="1">
    <location>
        <begin position="196"/>
        <end position="215"/>
    </location>
</feature>
<dbReference type="STRING" id="1184267.A11Q_1245"/>
<accession>M4VBQ9</accession>
<dbReference type="Pfam" id="PF01569">
    <property type="entry name" value="PAP2"/>
    <property type="match status" value="1"/>
</dbReference>
<dbReference type="OrthoDB" id="5291194at2"/>
<feature type="transmembrane region" description="Helical" evidence="1">
    <location>
        <begin position="171"/>
        <end position="189"/>
    </location>
</feature>
<dbReference type="Gene3D" id="1.20.144.10">
    <property type="entry name" value="Phosphatidic acid phosphatase type 2/haloperoxidase"/>
    <property type="match status" value="1"/>
</dbReference>
<dbReference type="SMART" id="SM00014">
    <property type="entry name" value="acidPPc"/>
    <property type="match status" value="1"/>
</dbReference>
<proteinExistence type="predicted"/>
<dbReference type="RefSeq" id="WP_015469951.1">
    <property type="nucleotide sequence ID" value="NC_020813.1"/>
</dbReference>
<evidence type="ECO:0000256" key="1">
    <source>
        <dbReference type="SAM" id="Phobius"/>
    </source>
</evidence>
<feature type="transmembrane region" description="Helical" evidence="1">
    <location>
        <begin position="98"/>
        <end position="116"/>
    </location>
</feature>
<dbReference type="InterPro" id="IPR000326">
    <property type="entry name" value="PAP2/HPO"/>
</dbReference>
<dbReference type="HOGENOM" id="CLU_072573_6_0_7"/>
<dbReference type="TCDB" id="9.B.105.3.3">
    <property type="family name" value="the lead resistance fusion protein (pbrbc) family"/>
</dbReference>
<dbReference type="eggNOG" id="COG0671">
    <property type="taxonomic scope" value="Bacteria"/>
</dbReference>
<evidence type="ECO:0000313" key="4">
    <source>
        <dbReference type="Proteomes" id="UP000012040"/>
    </source>
</evidence>
<name>M4VBQ9_9BACT</name>
<keyword evidence="1" id="KW-0472">Membrane</keyword>
<dbReference type="KEGG" id="bex:A11Q_1245"/>
<dbReference type="InterPro" id="IPR036938">
    <property type="entry name" value="PAP2/HPO_sf"/>
</dbReference>
<keyword evidence="1" id="KW-0812">Transmembrane</keyword>
<evidence type="ECO:0000313" key="3">
    <source>
        <dbReference type="EMBL" id="AGH95461.1"/>
    </source>
</evidence>
<dbReference type="PATRIC" id="fig|1184267.3.peg.1260"/>
<keyword evidence="4" id="KW-1185">Reference proteome</keyword>
<feature type="domain" description="Phosphatidic acid phosphatase type 2/haloperoxidase" evidence="2">
    <location>
        <begin position="102"/>
        <end position="212"/>
    </location>
</feature>
<dbReference type="SUPFAM" id="SSF48317">
    <property type="entry name" value="Acid phosphatase/Vanadium-dependent haloperoxidase"/>
    <property type="match status" value="1"/>
</dbReference>
<organism evidence="3 4">
    <name type="scientific">Pseudobdellovibrio exovorus JSS</name>
    <dbReference type="NCBI Taxonomy" id="1184267"/>
    <lineage>
        <taxon>Bacteria</taxon>
        <taxon>Pseudomonadati</taxon>
        <taxon>Bdellovibrionota</taxon>
        <taxon>Bdellovibrionia</taxon>
        <taxon>Bdellovibrionales</taxon>
        <taxon>Pseudobdellovibrionaceae</taxon>
        <taxon>Pseudobdellovibrio</taxon>
    </lineage>
</organism>
<gene>
    <name evidence="3" type="ORF">A11Q_1245</name>
</gene>
<protein>
    <recommendedName>
        <fullName evidence="2">Phosphatidic acid phosphatase type 2/haloperoxidase domain-containing protein</fullName>
    </recommendedName>
</protein>
<sequence>MHFSDRRKLIIHTVIILALAIVTVAIGAYQLDQFLALFFSRESMQTVYYYSREITEVGNSVHYFVISIVGILFTTLLYPRISFLRQKLSAARNEVIKYWSFFLLKALLLCGLFLHLGKFGFGRLRPHASDSFNPLSFDPLNFHHHWQSFPSGHSQVLFTAATTALLIWPRYRFVFLLIAAFFAFTRVTIHQHFFSDTVGGAAIGYLTTLWIYHIWPPKDLQKP</sequence>
<dbReference type="Proteomes" id="UP000012040">
    <property type="component" value="Chromosome"/>
</dbReference>